<dbReference type="GO" id="GO:0003677">
    <property type="term" value="F:DNA binding"/>
    <property type="evidence" value="ECO:0007669"/>
    <property type="project" value="UniProtKB-KW"/>
</dbReference>
<dbReference type="Pfam" id="PF05509">
    <property type="entry name" value="TraY"/>
    <property type="match status" value="1"/>
</dbReference>
<protein>
    <recommendedName>
        <fullName evidence="3">Relaxosome protein TraY</fullName>
    </recommendedName>
</protein>
<dbReference type="Proteomes" id="UP000003836">
    <property type="component" value="Unassembled WGS sequence"/>
</dbReference>
<dbReference type="PROSITE" id="PS50096">
    <property type="entry name" value="IQ"/>
    <property type="match status" value="1"/>
</dbReference>
<dbReference type="Proteomes" id="UP000030071">
    <property type="component" value="Plasmid p48"/>
</dbReference>
<evidence type="ECO:0000313" key="8">
    <source>
        <dbReference type="EMBL" id="EGU54444.1"/>
    </source>
</evidence>
<dbReference type="EMBL" id="AFWI01000154">
    <property type="protein sequence ID" value="EGU54444.1"/>
    <property type="molecule type" value="Genomic_DNA"/>
</dbReference>
<dbReference type="InterPro" id="IPR008876">
    <property type="entry name" value="TraY"/>
</dbReference>
<evidence type="ECO:0000256" key="6">
    <source>
        <dbReference type="ARBA" id="ARBA00023125"/>
    </source>
</evidence>
<keyword evidence="9" id="KW-1185">Reference proteome</keyword>
<dbReference type="EMBL" id="CP009359">
    <property type="protein sequence ID" value="AIW17515.1"/>
    <property type="molecule type" value="Genomic_DNA"/>
</dbReference>
<name>F9T6N9_9VIBR</name>
<gene>
    <name evidence="7" type="ORF">IX91_26010</name>
    <name evidence="8" type="ORF">VITU9109_02682</name>
</gene>
<dbReference type="GO" id="GO:0005737">
    <property type="term" value="C:cytoplasm"/>
    <property type="evidence" value="ECO:0007669"/>
    <property type="project" value="UniProtKB-SubCell"/>
</dbReference>
<keyword evidence="7" id="KW-0614">Plasmid</keyword>
<sequence>MKNTNSEEQAEITVQVTLKGERARRFAQSVKTSGRSNRGEAKIRLEHSLDNFSSLAAVDHAVARN</sequence>
<organism evidence="7 10">
    <name type="scientific">Vibrio tubiashii ATCC 19109</name>
    <dbReference type="NCBI Taxonomy" id="1051646"/>
    <lineage>
        <taxon>Bacteria</taxon>
        <taxon>Pseudomonadati</taxon>
        <taxon>Pseudomonadota</taxon>
        <taxon>Gammaproteobacteria</taxon>
        <taxon>Vibrionales</taxon>
        <taxon>Vibrionaceae</taxon>
        <taxon>Vibrio</taxon>
        <taxon>Vibrio oreintalis group</taxon>
    </lineage>
</organism>
<geneLocation type="plasmid" evidence="7 10">
    <name>p48</name>
</geneLocation>
<evidence type="ECO:0000313" key="7">
    <source>
        <dbReference type="EMBL" id="AIW17515.1"/>
    </source>
</evidence>
<dbReference type="KEGG" id="vtu:IX91_26010"/>
<dbReference type="GeneID" id="23448182"/>
<evidence type="ECO:0000256" key="1">
    <source>
        <dbReference type="ARBA" id="ARBA00004496"/>
    </source>
</evidence>
<evidence type="ECO:0000256" key="4">
    <source>
        <dbReference type="ARBA" id="ARBA00022490"/>
    </source>
</evidence>
<reference evidence="7 10" key="3">
    <citation type="submission" date="2014-08" db="EMBL/GenBank/DDBJ databases">
        <title>First Complete Genome Sequence of the Shellfish Pathogen Vibrio tubiashii.</title>
        <authorList>
            <person name="Richards G.P."/>
            <person name="Needleman D.S."/>
            <person name="Watson M.A."/>
            <person name="Bono J.L."/>
        </authorList>
    </citation>
    <scope>NUCLEOTIDE SEQUENCE [LARGE SCALE GENOMIC DNA]</scope>
    <source>
        <strain evidence="7 10">ATCC 19109</strain>
        <plasmid evidence="7">p48</plasmid>
        <plasmid evidence="10">Plasmid p48</plasmid>
    </source>
</reference>
<dbReference type="AlphaFoldDB" id="F9T6N9"/>
<evidence type="ECO:0000256" key="3">
    <source>
        <dbReference type="ARBA" id="ARBA00020541"/>
    </source>
</evidence>
<evidence type="ECO:0000256" key="2">
    <source>
        <dbReference type="ARBA" id="ARBA00007183"/>
    </source>
</evidence>
<reference evidence="8 9" key="2">
    <citation type="journal article" date="2012" name="Int. J. Syst. Evol. Microbiol.">
        <title>Vibrio caribbeanicus sp. nov., isolated from the marine sponge Scleritoderma cyanea.</title>
        <authorList>
            <person name="Hoffmann M."/>
            <person name="Monday S.R."/>
            <person name="Allard M.W."/>
            <person name="Strain E.A."/>
            <person name="Whittaker P."/>
            <person name="Naum M."/>
            <person name="McCarthy P.J."/>
            <person name="Lopez J.V."/>
            <person name="Fischer M."/>
            <person name="Brown E.W."/>
        </authorList>
    </citation>
    <scope>NUCLEOTIDE SEQUENCE [LARGE SCALE GENOMIC DNA]</scope>
    <source>
        <strain evidence="8 9">ATCC 19109</strain>
    </source>
</reference>
<accession>F9T6N9</accession>
<evidence type="ECO:0000313" key="10">
    <source>
        <dbReference type="Proteomes" id="UP000030071"/>
    </source>
</evidence>
<keyword evidence="5" id="KW-0184">Conjugation</keyword>
<keyword evidence="4" id="KW-0963">Cytoplasm</keyword>
<evidence type="ECO:0000313" key="9">
    <source>
        <dbReference type="Proteomes" id="UP000003836"/>
    </source>
</evidence>
<proteinExistence type="inferred from homology"/>
<reference evidence="8" key="1">
    <citation type="submission" date="2011-08" db="EMBL/GenBank/DDBJ databases">
        <authorList>
            <person name="Hoffman M."/>
            <person name="Strain E.A."/>
            <person name="Brown E."/>
            <person name="Allard M.W."/>
        </authorList>
    </citation>
    <scope>NUCLEOTIDE SEQUENCE</scope>
    <source>
        <strain evidence="8">ATCC 19109</strain>
    </source>
</reference>
<comment type="subcellular location">
    <subcellularLocation>
        <location evidence="1">Cytoplasm</location>
    </subcellularLocation>
</comment>
<evidence type="ECO:0000256" key="5">
    <source>
        <dbReference type="ARBA" id="ARBA00022971"/>
    </source>
</evidence>
<dbReference type="RefSeq" id="WP_004745239.1">
    <property type="nucleotide sequence ID" value="NZ_AFWI01000154.1"/>
</dbReference>
<dbReference type="HOGENOM" id="CLU_2848713_0_0_6"/>
<comment type="similarity">
    <text evidence="2">Belongs to the TraY family.</text>
</comment>
<dbReference type="PATRIC" id="fig|1051646.9.peg.5073"/>
<keyword evidence="6" id="KW-0238">DNA-binding</keyword>